<evidence type="ECO:0000256" key="6">
    <source>
        <dbReference type="SAM" id="SignalP"/>
    </source>
</evidence>
<dbReference type="InterPro" id="IPR000742">
    <property type="entry name" value="EGF"/>
</dbReference>
<dbReference type="PANTHER" id="PTHR11219:SF69">
    <property type="entry name" value="TENEURIN-A"/>
    <property type="match status" value="1"/>
</dbReference>
<feature type="disulfide bond" evidence="4">
    <location>
        <begin position="279"/>
        <end position="288"/>
    </location>
</feature>
<organism evidence="8 9">
    <name type="scientific">Acrasis kona</name>
    <dbReference type="NCBI Taxonomy" id="1008807"/>
    <lineage>
        <taxon>Eukaryota</taxon>
        <taxon>Discoba</taxon>
        <taxon>Heterolobosea</taxon>
        <taxon>Tetramitia</taxon>
        <taxon>Eutetramitia</taxon>
        <taxon>Acrasidae</taxon>
        <taxon>Acrasis</taxon>
    </lineage>
</organism>
<dbReference type="SUPFAM" id="SSF51101">
    <property type="entry name" value="Mannose-binding lectins"/>
    <property type="match status" value="2"/>
</dbReference>
<dbReference type="PANTHER" id="PTHR11219">
    <property type="entry name" value="TENEURIN AND N-ACETYLGLUCOSAMINE-1-PHOSPHODIESTER ALPHA-N-ACETYLGLUCOSAMINIDASE"/>
    <property type="match status" value="1"/>
</dbReference>
<feature type="disulfide bond" evidence="4">
    <location>
        <begin position="967"/>
        <end position="976"/>
    </location>
</feature>
<dbReference type="GO" id="GO:0050839">
    <property type="term" value="F:cell adhesion molecule binding"/>
    <property type="evidence" value="ECO:0007669"/>
    <property type="project" value="TreeGrafter"/>
</dbReference>
<feature type="disulfide bond" evidence="4">
    <location>
        <begin position="660"/>
        <end position="669"/>
    </location>
</feature>
<feature type="compositionally biased region" description="Low complexity" evidence="5">
    <location>
        <begin position="1248"/>
        <end position="1264"/>
    </location>
</feature>
<evidence type="ECO:0000256" key="1">
    <source>
        <dbReference type="ARBA" id="ARBA00022536"/>
    </source>
</evidence>
<dbReference type="Gene3D" id="2.100.10.30">
    <property type="entry name" value="Jacalin-like lectin domain"/>
    <property type="match status" value="1"/>
</dbReference>
<dbReference type="PROSITE" id="PS00022">
    <property type="entry name" value="EGF_1"/>
    <property type="match status" value="11"/>
</dbReference>
<feature type="disulfide bond" evidence="4">
    <location>
        <begin position="1401"/>
        <end position="1410"/>
    </location>
</feature>
<evidence type="ECO:0000313" key="8">
    <source>
        <dbReference type="EMBL" id="KAL0491323.1"/>
    </source>
</evidence>
<keyword evidence="2" id="KW-0677">Repeat</keyword>
<keyword evidence="9" id="KW-1185">Reference proteome</keyword>
<evidence type="ECO:0000256" key="3">
    <source>
        <dbReference type="ARBA" id="ARBA00023157"/>
    </source>
</evidence>
<gene>
    <name evidence="8" type="ORF">AKO1_009868</name>
</gene>
<dbReference type="PROSITE" id="PS50026">
    <property type="entry name" value="EGF_3"/>
    <property type="match status" value="7"/>
</dbReference>
<feature type="region of interest" description="Disordered" evidence="5">
    <location>
        <begin position="1248"/>
        <end position="1276"/>
    </location>
</feature>
<dbReference type="GO" id="GO:0042803">
    <property type="term" value="F:protein homodimerization activity"/>
    <property type="evidence" value="ECO:0007669"/>
    <property type="project" value="TreeGrafter"/>
</dbReference>
<comment type="caution">
    <text evidence="8">The sequence shown here is derived from an EMBL/GenBank/DDBJ whole genome shotgun (WGS) entry which is preliminary data.</text>
</comment>
<name>A0AAW2ZPF3_9EUKA</name>
<keyword evidence="6" id="KW-0732">Signal</keyword>
<dbReference type="SMART" id="SM00181">
    <property type="entry name" value="EGF"/>
    <property type="match status" value="14"/>
</dbReference>
<comment type="caution">
    <text evidence="4">Lacks conserved residue(s) required for the propagation of feature annotation.</text>
</comment>
<feature type="chain" id="PRO_5043912778" evidence="6">
    <location>
        <begin position="21"/>
        <end position="1470"/>
    </location>
</feature>
<evidence type="ECO:0000256" key="4">
    <source>
        <dbReference type="PROSITE-ProRule" id="PRU00076"/>
    </source>
</evidence>
<dbReference type="Gene3D" id="2.10.25.10">
    <property type="entry name" value="Laminin"/>
    <property type="match status" value="9"/>
</dbReference>
<keyword evidence="3 4" id="KW-1015">Disulfide bond</keyword>
<feature type="domain" description="EGF-like" evidence="7">
    <location>
        <begin position="943"/>
        <end position="977"/>
    </location>
</feature>
<dbReference type="GO" id="GO:0046982">
    <property type="term" value="F:protein heterodimerization activity"/>
    <property type="evidence" value="ECO:0007669"/>
    <property type="project" value="TreeGrafter"/>
</dbReference>
<dbReference type="InterPro" id="IPR036404">
    <property type="entry name" value="Jacalin-like_lectin_dom_sf"/>
</dbReference>
<feature type="non-terminal residue" evidence="8">
    <location>
        <position position="1470"/>
    </location>
</feature>
<dbReference type="EMBL" id="JAOPGA020001789">
    <property type="protein sequence ID" value="KAL0491323.1"/>
    <property type="molecule type" value="Genomic_DNA"/>
</dbReference>
<feature type="domain" description="EGF-like" evidence="7">
    <location>
        <begin position="367"/>
        <end position="406"/>
    </location>
</feature>
<dbReference type="GO" id="GO:0007157">
    <property type="term" value="P:heterophilic cell-cell adhesion via plasma membrane cell adhesion molecules"/>
    <property type="evidence" value="ECO:0007669"/>
    <property type="project" value="TreeGrafter"/>
</dbReference>
<reference evidence="8 9" key="1">
    <citation type="submission" date="2024-03" db="EMBL/GenBank/DDBJ databases">
        <title>The Acrasis kona genome and developmental transcriptomes reveal deep origins of eukaryotic multicellular pathways.</title>
        <authorList>
            <person name="Sheikh S."/>
            <person name="Fu C.-J."/>
            <person name="Brown M.W."/>
            <person name="Baldauf S.L."/>
        </authorList>
    </citation>
    <scope>NUCLEOTIDE SEQUENCE [LARGE SCALE GENOMIC DNA]</scope>
    <source>
        <strain evidence="8 9">ATCC MYA-3509</strain>
    </source>
</reference>
<feature type="disulfide bond" evidence="4">
    <location>
        <begin position="1362"/>
        <end position="1371"/>
    </location>
</feature>
<evidence type="ECO:0000256" key="2">
    <source>
        <dbReference type="ARBA" id="ARBA00022737"/>
    </source>
</evidence>
<feature type="domain" description="EGF-like" evidence="7">
    <location>
        <begin position="983"/>
        <end position="1016"/>
    </location>
</feature>
<dbReference type="PROSITE" id="PS01186">
    <property type="entry name" value="EGF_2"/>
    <property type="match status" value="9"/>
</dbReference>
<accession>A0AAW2ZPF3</accession>
<feature type="domain" description="EGF-like" evidence="7">
    <location>
        <begin position="631"/>
        <end position="670"/>
    </location>
</feature>
<feature type="disulfide bond" evidence="4">
    <location>
        <begin position="1006"/>
        <end position="1015"/>
    </location>
</feature>
<dbReference type="Proteomes" id="UP001431209">
    <property type="component" value="Unassembled WGS sequence"/>
</dbReference>
<evidence type="ECO:0000313" key="9">
    <source>
        <dbReference type="Proteomes" id="UP001431209"/>
    </source>
</evidence>
<evidence type="ECO:0000259" key="7">
    <source>
        <dbReference type="PROSITE" id="PS50026"/>
    </source>
</evidence>
<feature type="domain" description="EGF-like" evidence="7">
    <location>
        <begin position="1379"/>
        <end position="1411"/>
    </location>
</feature>
<proteinExistence type="predicted"/>
<feature type="domain" description="EGF-like" evidence="7">
    <location>
        <begin position="250"/>
        <end position="289"/>
    </location>
</feature>
<evidence type="ECO:0000256" key="5">
    <source>
        <dbReference type="SAM" id="MobiDB-lite"/>
    </source>
</evidence>
<feature type="disulfide bond" evidence="4">
    <location>
        <begin position="396"/>
        <end position="405"/>
    </location>
</feature>
<sequence>MAAAPFIVFLLCAAATGALATTCFGIADSDPTVCSGYGQCINTDTCQCNYGGQGYDCSIPACGGYSFNDSRVCSGHGSCPVGNVIQIYAPVGNRRGVGGTEIDTGTTFYSSSINRIIGVQDINLNGLWITNRFGDASSPNGQGYPTFYTITPGEYITQFKLYYFDNYNVATGVELWTSTGGYKFIGNSRGNFQYTFSFGTNEYIVGLLGQYAIATGGAYDTPGTTTVGFKTIKPGTSCICRDGYVGLNCDSVQCYGTWNYDPSVCSGHGSCVLPDNCTCSGGYYGNTCENWNCDGTIYSDGSVCNSRGPCLSPDSCSCFGGYYGSSCQLYNCNNILFNDSSVCGGHGTCTSPDVCSCVSGYSNSFCDSYYCFGTEKSQLGVCNGHGSCDSPDNCTCATGYSGSACDQFYCFNVLMSNNSVCSTGGVCVAPDVCSCYSGVSGSNCELFYCENVLQSDAQVCSGHGYCAYASSPVVKQSVFGPSRFGTDFDDVDSNHKVDTLLFYGGWWMDSARFGRSSNSYVSPKYYDTGGGGLVSYTLSAGEEWSSIHMQQNGANIDCVQATTTFGHLYSCGRCDGSSYDYTFQSGEKLMGFYGKWAGYGNRGLVQVGLYTALPSGSKCYCNSDYYGSNCSLVKCNSIMSDDPTVCSGKGTCVFTDTCQCNFGYYGSNCNIFDCFGKLSNDSSVCSGRGTCTDYATCVCGIGGLGYDCSIDACNGIAYNSSNVCNGHGVCIGPTTVQTKGPYGSTFNPSYTNLDSGDTFYTTSISYLRVKSNFNSELLNLYIENRAGSSSYNWGAGFTDQYVLQPGEYFLNMTGYYQSSTQLYTGIDFYTSLGVHAQVGDLIGDVQDTINFGSNELILGIIGQFCNAFPNYGITSFGFKTLAPGTGCSCRDNFLGANCEAVQCYGVYNFDLSVCNGRGTCGAYNNCSCNADYYGDQCQYWNCNGIEHSNSSSCGPQGNCLSPNSCSCNSGYYGNICELYNCNGVVYTDNNTCSNHGTCVAPDSCNCNAGYGNQYCDDYQCFGTSSWDGNVCSGRGVCVSIDTCVCNTGTYGAACDQYNCAGIPFNNASVCSSAGACTSPDNCACKAGASGINCEIFSCQGILQNNPDVCGGQGTCQISNVITKQPIHSASTSSSVTTFDDYSSVYQVDVLRFFGGSWIDSAAYGISAINYATPKYYDTGGGNLNYFQLSPGESWAGISIHDNGNNIDCVYAVTSLNNIYSVGGGCSGYQMSIAPATFAPSTFAPTTSSPSSSAPASSSPSSSAPAPVPAPTPAPVPAPAPSSSIYDYYTFQSMETLMGFFGEWDGGLIGIGIYTGIANYTCSCRNGFYGSNCSYVDCNGITNTDPSICSGNGICTATDVCTCSYGYTGSNCESISCFGISNQSLSVCSGYGNCSSIDACSCSNGYTGNQCQFPTCFGYSANSSLVCSGRGVCSSADTCDCVAGYNGTICNLWTCGGIDSRNPSVCSGAGL</sequence>
<dbReference type="InterPro" id="IPR051216">
    <property type="entry name" value="Teneurin"/>
</dbReference>
<keyword evidence="1 4" id="KW-0245">EGF-like domain</keyword>
<feature type="signal peptide" evidence="6">
    <location>
        <begin position="1"/>
        <end position="20"/>
    </location>
</feature>
<protein>
    <submittedName>
        <fullName evidence="8">von Willebrand factor D and EGF domain-containing protein</fullName>
    </submittedName>
</protein>
<feature type="compositionally biased region" description="Pro residues" evidence="5">
    <location>
        <begin position="1265"/>
        <end position="1276"/>
    </location>
</feature>
<feature type="domain" description="EGF-like" evidence="7">
    <location>
        <begin position="1333"/>
        <end position="1372"/>
    </location>
</feature>